<dbReference type="PANTHER" id="PTHR43791:SF50">
    <property type="entry name" value="TRANSPORTER, PUTATIVE (AFU_ORTHOLOGUE AFUA_2G00840)-RELATED"/>
    <property type="match status" value="1"/>
</dbReference>
<feature type="transmembrane region" description="Helical" evidence="7">
    <location>
        <begin position="215"/>
        <end position="236"/>
    </location>
</feature>
<dbReference type="SUPFAM" id="SSF103473">
    <property type="entry name" value="MFS general substrate transporter"/>
    <property type="match status" value="1"/>
</dbReference>
<proteinExistence type="predicted"/>
<evidence type="ECO:0000256" key="4">
    <source>
        <dbReference type="ARBA" id="ARBA00022989"/>
    </source>
</evidence>
<dbReference type="GO" id="GO:0016020">
    <property type="term" value="C:membrane"/>
    <property type="evidence" value="ECO:0007669"/>
    <property type="project" value="UniProtKB-SubCell"/>
</dbReference>
<evidence type="ECO:0000256" key="2">
    <source>
        <dbReference type="ARBA" id="ARBA00022448"/>
    </source>
</evidence>
<keyword evidence="3 7" id="KW-0812">Transmembrane</keyword>
<feature type="transmembrane region" description="Helical" evidence="7">
    <location>
        <begin position="96"/>
        <end position="117"/>
    </location>
</feature>
<feature type="transmembrane region" description="Helical" evidence="7">
    <location>
        <begin position="359"/>
        <end position="388"/>
    </location>
</feature>
<dbReference type="PANTHER" id="PTHR43791">
    <property type="entry name" value="PERMEASE-RELATED"/>
    <property type="match status" value="1"/>
</dbReference>
<keyword evidence="4 7" id="KW-1133">Transmembrane helix</keyword>
<evidence type="ECO:0000313" key="9">
    <source>
        <dbReference type="EMBL" id="RSL62655.1"/>
    </source>
</evidence>
<evidence type="ECO:0000313" key="10">
    <source>
        <dbReference type="Proteomes" id="UP000288168"/>
    </source>
</evidence>
<feature type="transmembrane region" description="Helical" evidence="7">
    <location>
        <begin position="123"/>
        <end position="140"/>
    </location>
</feature>
<keyword evidence="2" id="KW-0813">Transport</keyword>
<dbReference type="GO" id="GO:0022857">
    <property type="term" value="F:transmembrane transporter activity"/>
    <property type="evidence" value="ECO:0007669"/>
    <property type="project" value="InterPro"/>
</dbReference>
<dbReference type="PROSITE" id="PS50850">
    <property type="entry name" value="MFS"/>
    <property type="match status" value="1"/>
</dbReference>
<dbReference type="Pfam" id="PF07690">
    <property type="entry name" value="MFS_1"/>
    <property type="match status" value="1"/>
</dbReference>
<sequence length="496" mass="55169">MTVNNPTTAPKPSEDLEFQKNLSNDLDIEVDNGIAELHLDEAVVRSLRRKADFILIPVLAIGYLMNSLDRSNLANANTAGLEDDLNMVGRQYNDVLTFYQIPFVVFGLVIAMLTRIIGAKYTISGMLFVFGVASLATGWVKDYHHLIICRVFVGTFESGFLGSVIYYLSIWYTRKELASRIGIFYAALTASSAFGGLLAYGIFQITSSSGYFRWSYLFFLEGGMTVLWSIICFLVLPVDTQSVWFLNPTERGVAVLRLEHDSVQSLSTEFSWRESLSEFTTPHGYIRVVLSFVMGVILTSNANFLAMVVRRLGHGVVKTQLYTVAPALTGAVLLFLWCRSSDHFLERGLHSAFSDVVSLVGYLLLFTVSTDNLAVLYFAMFLCTIGAYPSTPISATWTVANIPNLNARALTSGMFVAFGNCGGFLSSNIYLKWEAPRYGTALKTNIGMCAISISATTAYALWMRWENRRRDRLYGKPSGSTEGITSSRDHQFRFQA</sequence>
<evidence type="ECO:0000256" key="5">
    <source>
        <dbReference type="ARBA" id="ARBA00023136"/>
    </source>
</evidence>
<keyword evidence="6" id="KW-0325">Glycoprotein</keyword>
<dbReference type="AlphaFoldDB" id="A0A428QBM1"/>
<evidence type="ECO:0000256" key="6">
    <source>
        <dbReference type="ARBA" id="ARBA00023180"/>
    </source>
</evidence>
<accession>A0A428QBM1</accession>
<dbReference type="EMBL" id="NKCI01000043">
    <property type="protein sequence ID" value="RSL62655.1"/>
    <property type="molecule type" value="Genomic_DNA"/>
</dbReference>
<reference evidence="9 10" key="1">
    <citation type="submission" date="2017-06" db="EMBL/GenBank/DDBJ databases">
        <title>Comparative genomic analysis of Ambrosia Fusariam Clade fungi.</title>
        <authorList>
            <person name="Stajich J.E."/>
            <person name="Carrillo J."/>
            <person name="Kijimoto T."/>
            <person name="Eskalen A."/>
            <person name="O'Donnell K."/>
            <person name="Kasson M."/>
        </authorList>
    </citation>
    <scope>NUCLEOTIDE SEQUENCE [LARGE SCALE GENOMIC DNA]</scope>
    <source>
        <strain evidence="9 10">NRRL62584</strain>
    </source>
</reference>
<comment type="subcellular location">
    <subcellularLocation>
        <location evidence="1">Membrane</location>
        <topology evidence="1">Multi-pass membrane protein</topology>
    </subcellularLocation>
</comment>
<dbReference type="InterPro" id="IPR020846">
    <property type="entry name" value="MFS_dom"/>
</dbReference>
<feature type="transmembrane region" description="Helical" evidence="7">
    <location>
        <begin position="147"/>
        <end position="169"/>
    </location>
</feature>
<keyword evidence="10" id="KW-1185">Reference proteome</keyword>
<feature type="transmembrane region" description="Helical" evidence="7">
    <location>
        <begin position="409"/>
        <end position="430"/>
    </location>
</feature>
<organism evidence="9 10">
    <name type="scientific">Fusarium duplospermum</name>
    <dbReference type="NCBI Taxonomy" id="1325734"/>
    <lineage>
        <taxon>Eukaryota</taxon>
        <taxon>Fungi</taxon>
        <taxon>Dikarya</taxon>
        <taxon>Ascomycota</taxon>
        <taxon>Pezizomycotina</taxon>
        <taxon>Sordariomycetes</taxon>
        <taxon>Hypocreomycetidae</taxon>
        <taxon>Hypocreales</taxon>
        <taxon>Nectriaceae</taxon>
        <taxon>Fusarium</taxon>
        <taxon>Fusarium solani species complex</taxon>
    </lineage>
</organism>
<evidence type="ECO:0000256" key="1">
    <source>
        <dbReference type="ARBA" id="ARBA00004141"/>
    </source>
</evidence>
<evidence type="ECO:0000256" key="7">
    <source>
        <dbReference type="SAM" id="Phobius"/>
    </source>
</evidence>
<evidence type="ECO:0000259" key="8">
    <source>
        <dbReference type="PROSITE" id="PS50850"/>
    </source>
</evidence>
<dbReference type="Proteomes" id="UP000288168">
    <property type="component" value="Unassembled WGS sequence"/>
</dbReference>
<feature type="transmembrane region" description="Helical" evidence="7">
    <location>
        <begin position="285"/>
        <end position="309"/>
    </location>
</feature>
<feature type="transmembrane region" description="Helical" evidence="7">
    <location>
        <begin position="321"/>
        <end position="339"/>
    </location>
</feature>
<feature type="transmembrane region" description="Helical" evidence="7">
    <location>
        <begin position="442"/>
        <end position="462"/>
    </location>
</feature>
<dbReference type="InterPro" id="IPR036259">
    <property type="entry name" value="MFS_trans_sf"/>
</dbReference>
<dbReference type="OrthoDB" id="2985014at2759"/>
<feature type="transmembrane region" description="Helical" evidence="7">
    <location>
        <begin position="181"/>
        <end position="203"/>
    </location>
</feature>
<protein>
    <recommendedName>
        <fullName evidence="8">Major facilitator superfamily (MFS) profile domain-containing protein</fullName>
    </recommendedName>
</protein>
<gene>
    <name evidence="9" type="ORF">CEP54_005593</name>
</gene>
<comment type="caution">
    <text evidence="9">The sequence shown here is derived from an EMBL/GenBank/DDBJ whole genome shotgun (WGS) entry which is preliminary data.</text>
</comment>
<dbReference type="InterPro" id="IPR011701">
    <property type="entry name" value="MFS"/>
</dbReference>
<name>A0A428QBM1_9HYPO</name>
<evidence type="ECO:0000256" key="3">
    <source>
        <dbReference type="ARBA" id="ARBA00022692"/>
    </source>
</evidence>
<feature type="domain" description="Major facilitator superfamily (MFS) profile" evidence="8">
    <location>
        <begin position="55"/>
        <end position="468"/>
    </location>
</feature>
<dbReference type="Gene3D" id="1.20.1250.20">
    <property type="entry name" value="MFS general substrate transporter like domains"/>
    <property type="match status" value="2"/>
</dbReference>
<dbReference type="FunFam" id="1.20.1250.20:FF:000013">
    <property type="entry name" value="MFS general substrate transporter"/>
    <property type="match status" value="1"/>
</dbReference>
<keyword evidence="5 7" id="KW-0472">Membrane</keyword>